<feature type="domain" description="PNPLA" evidence="5">
    <location>
        <begin position="25"/>
        <end position="205"/>
    </location>
</feature>
<evidence type="ECO:0000256" key="1">
    <source>
        <dbReference type="ARBA" id="ARBA00022801"/>
    </source>
</evidence>
<dbReference type="InterPro" id="IPR002641">
    <property type="entry name" value="PNPLA_dom"/>
</dbReference>
<feature type="short sequence motif" description="DGA/G" evidence="4">
    <location>
        <begin position="192"/>
        <end position="194"/>
    </location>
</feature>
<evidence type="ECO:0000256" key="3">
    <source>
        <dbReference type="ARBA" id="ARBA00023098"/>
    </source>
</evidence>
<dbReference type="AlphaFoldDB" id="A0A8A7KDZ6"/>
<dbReference type="PROSITE" id="PS51635">
    <property type="entry name" value="PNPLA"/>
    <property type="match status" value="1"/>
</dbReference>
<protein>
    <recommendedName>
        <fullName evidence="5">PNPLA domain-containing protein</fullName>
    </recommendedName>
</protein>
<evidence type="ECO:0000256" key="2">
    <source>
        <dbReference type="ARBA" id="ARBA00022963"/>
    </source>
</evidence>
<dbReference type="InterPro" id="IPR016035">
    <property type="entry name" value="Acyl_Trfase/lysoPLipase"/>
</dbReference>
<evidence type="ECO:0000256" key="4">
    <source>
        <dbReference type="PROSITE-ProRule" id="PRU01161"/>
    </source>
</evidence>
<feature type="short sequence motif" description="GXGXXG" evidence="4">
    <location>
        <begin position="29"/>
        <end position="34"/>
    </location>
</feature>
<accession>A0A8A7KDZ6</accession>
<proteinExistence type="predicted"/>
<evidence type="ECO:0000313" key="6">
    <source>
        <dbReference type="EMBL" id="QTL99641.1"/>
    </source>
</evidence>
<evidence type="ECO:0000313" key="7">
    <source>
        <dbReference type="Proteomes" id="UP000665020"/>
    </source>
</evidence>
<keyword evidence="3 4" id="KW-0443">Lipid metabolism</keyword>
<reference evidence="6" key="1">
    <citation type="submission" date="2019-12" db="EMBL/GenBank/DDBJ databases">
        <authorList>
            <person name="zhang j."/>
            <person name="sun C.M."/>
        </authorList>
    </citation>
    <scope>NUCLEOTIDE SEQUENCE</scope>
    <source>
        <strain evidence="6">NS-1</strain>
    </source>
</reference>
<name>A0A8A7KDZ6_9FIRM</name>
<dbReference type="Gene3D" id="3.40.1090.10">
    <property type="entry name" value="Cytosolic phospholipase A2 catalytic domain"/>
    <property type="match status" value="2"/>
</dbReference>
<dbReference type="RefSeq" id="WP_230867973.1">
    <property type="nucleotide sequence ID" value="NZ_CP046640.1"/>
</dbReference>
<dbReference type="KEGG" id="ifn:GM661_17620"/>
<feature type="active site" description="Proton acceptor" evidence="4">
    <location>
        <position position="192"/>
    </location>
</feature>
<gene>
    <name evidence="6" type="ORF">GM661_17620</name>
</gene>
<keyword evidence="7" id="KW-1185">Reference proteome</keyword>
<dbReference type="GO" id="GO:0016787">
    <property type="term" value="F:hydrolase activity"/>
    <property type="evidence" value="ECO:0007669"/>
    <property type="project" value="UniProtKB-UniRule"/>
</dbReference>
<keyword evidence="1 4" id="KW-0378">Hydrolase</keyword>
<dbReference type="PANTHER" id="PTHR14226:SF57">
    <property type="entry name" value="BLR7027 PROTEIN"/>
    <property type="match status" value="1"/>
</dbReference>
<organism evidence="6 7">
    <name type="scientific">Iocasia fonsfrigidae</name>
    <dbReference type="NCBI Taxonomy" id="2682810"/>
    <lineage>
        <taxon>Bacteria</taxon>
        <taxon>Bacillati</taxon>
        <taxon>Bacillota</taxon>
        <taxon>Clostridia</taxon>
        <taxon>Halanaerobiales</taxon>
        <taxon>Halanaerobiaceae</taxon>
        <taxon>Iocasia</taxon>
    </lineage>
</organism>
<dbReference type="SUPFAM" id="SSF52151">
    <property type="entry name" value="FabD/lysophospholipase-like"/>
    <property type="match status" value="1"/>
</dbReference>
<feature type="short sequence motif" description="GXSXG" evidence="4">
    <location>
        <begin position="56"/>
        <end position="60"/>
    </location>
</feature>
<evidence type="ECO:0000259" key="5">
    <source>
        <dbReference type="PROSITE" id="PS51635"/>
    </source>
</evidence>
<sequence length="345" mass="38632">MVNMRKYRRKYSLTDKYHRNLETGLVLSGGGAKGAYQAGVIKGLLKMGIKFDLVTGSSIGAFNAVLLAEFIKKGLSSREIGDGMEEAWMKVDNFLTLNWSGFLNNFFNPCKISSIFSNKIVKAVLNSYIPVKRRFSDYRDCQLSVTGTNLNRKKLRIFDYNSDIAVIEAVLGSMAFPVAFPAVNIEGDNYIDGGALCNAPLREAIMWGTSDIYVVFLSPLDQIEDGYEDGKVHPQYSALEVIAEFIDMAFGQLLYGDLHRTEQLNGLIKLLNQYESSLPAGFLAEMRKLYGLKHHNNSKMISINKIAPAQELDPPGIGGFNNKKVIEELIKKGERDSRQLFKKRK</sequence>
<dbReference type="EMBL" id="CP046640">
    <property type="protein sequence ID" value="QTL99641.1"/>
    <property type="molecule type" value="Genomic_DNA"/>
</dbReference>
<dbReference type="PANTHER" id="PTHR14226">
    <property type="entry name" value="NEUROPATHY TARGET ESTERASE/SWISS CHEESE D.MELANOGASTER"/>
    <property type="match status" value="1"/>
</dbReference>
<dbReference type="GO" id="GO:0016042">
    <property type="term" value="P:lipid catabolic process"/>
    <property type="evidence" value="ECO:0007669"/>
    <property type="project" value="UniProtKB-UniRule"/>
</dbReference>
<dbReference type="InterPro" id="IPR050301">
    <property type="entry name" value="NTE"/>
</dbReference>
<dbReference type="Pfam" id="PF01734">
    <property type="entry name" value="Patatin"/>
    <property type="match status" value="1"/>
</dbReference>
<feature type="active site" description="Nucleophile" evidence="4">
    <location>
        <position position="58"/>
    </location>
</feature>
<dbReference type="Proteomes" id="UP000665020">
    <property type="component" value="Chromosome"/>
</dbReference>
<keyword evidence="2 4" id="KW-0442">Lipid degradation</keyword>